<proteinExistence type="inferred from homology"/>
<dbReference type="InterPro" id="IPR002173">
    <property type="entry name" value="Carboh/pur_kinase_PfkB_CS"/>
</dbReference>
<feature type="domain" description="Carbohydrate kinase PfkB" evidence="4">
    <location>
        <begin position="55"/>
        <end position="290"/>
    </location>
</feature>
<dbReference type="PROSITE" id="PS00584">
    <property type="entry name" value="PFKB_KINASES_2"/>
    <property type="match status" value="1"/>
</dbReference>
<dbReference type="Gene3D" id="3.40.1190.20">
    <property type="match status" value="1"/>
</dbReference>
<keyword evidence="3" id="KW-0418">Kinase</keyword>
<reference evidence="5" key="1">
    <citation type="submission" date="2018-05" db="EMBL/GenBank/DDBJ databases">
        <authorList>
            <person name="Lanie J.A."/>
            <person name="Ng W.-L."/>
            <person name="Kazmierczak K.M."/>
            <person name="Andrzejewski T.M."/>
            <person name="Davidsen T.M."/>
            <person name="Wayne K.J."/>
            <person name="Tettelin H."/>
            <person name="Glass J.I."/>
            <person name="Rusch D."/>
            <person name="Podicherti R."/>
            <person name="Tsui H.-C.T."/>
            <person name="Winkler M.E."/>
        </authorList>
    </citation>
    <scope>NUCLEOTIDE SEQUENCE</scope>
</reference>
<name>A0A382PW74_9ZZZZ</name>
<dbReference type="AlphaFoldDB" id="A0A382PW74"/>
<keyword evidence="2" id="KW-0808">Transferase</keyword>
<evidence type="ECO:0000259" key="4">
    <source>
        <dbReference type="Pfam" id="PF00294"/>
    </source>
</evidence>
<evidence type="ECO:0000256" key="3">
    <source>
        <dbReference type="ARBA" id="ARBA00022777"/>
    </source>
</evidence>
<sequence length="293" mass="32183">MELDICSLGNALLDVQFSIDDNFKDQLKELSIPFGLMTLIERQEQEKLIKKLKAQYGEPLLDCGGSATNSLIAASNFGSTCYYTFKVSDDNAGKAYKENLLFNNIRHKVQTSKLNLPTGQCLVMVSPDAERTMCTYLGVSSSLNCEDLDNSAIKNSKYLFIEGYLVTSQSALKASIKAIKIAKKNGVKVALSLSAANIVDSFRDEIRGLIDLKCDLLFGNELEVLTYTKEKNVDKAERNLRDISETFCITLGSRGSLSWDGESSKYIEGYKANAIDTNGAGDMFAGAVLHLIT</sequence>
<dbReference type="EMBL" id="UINC01109414">
    <property type="protein sequence ID" value="SVC76221.1"/>
    <property type="molecule type" value="Genomic_DNA"/>
</dbReference>
<dbReference type="Pfam" id="PF00294">
    <property type="entry name" value="PfkB"/>
    <property type="match status" value="1"/>
</dbReference>
<evidence type="ECO:0000313" key="5">
    <source>
        <dbReference type="EMBL" id="SVC76221.1"/>
    </source>
</evidence>
<dbReference type="PANTHER" id="PTHR43320">
    <property type="entry name" value="SUGAR KINASE"/>
    <property type="match status" value="1"/>
</dbReference>
<comment type="similarity">
    <text evidence="1">Belongs to the carbohydrate kinase PfkB family.</text>
</comment>
<dbReference type="InterPro" id="IPR011611">
    <property type="entry name" value="PfkB_dom"/>
</dbReference>
<dbReference type="PANTHER" id="PTHR43320:SF3">
    <property type="entry name" value="CARBOHYDRATE KINASE PFKB DOMAIN-CONTAINING PROTEIN"/>
    <property type="match status" value="1"/>
</dbReference>
<evidence type="ECO:0000256" key="2">
    <source>
        <dbReference type="ARBA" id="ARBA00022679"/>
    </source>
</evidence>
<dbReference type="SUPFAM" id="SSF53613">
    <property type="entry name" value="Ribokinase-like"/>
    <property type="match status" value="1"/>
</dbReference>
<dbReference type="InterPro" id="IPR029056">
    <property type="entry name" value="Ribokinase-like"/>
</dbReference>
<protein>
    <recommendedName>
        <fullName evidence="4">Carbohydrate kinase PfkB domain-containing protein</fullName>
    </recommendedName>
</protein>
<gene>
    <name evidence="5" type="ORF">METZ01_LOCUS329075</name>
</gene>
<accession>A0A382PW74</accession>
<feature type="non-terminal residue" evidence="5">
    <location>
        <position position="293"/>
    </location>
</feature>
<dbReference type="CDD" id="cd01168">
    <property type="entry name" value="adenosine_kinase"/>
    <property type="match status" value="1"/>
</dbReference>
<organism evidence="5">
    <name type="scientific">marine metagenome</name>
    <dbReference type="NCBI Taxonomy" id="408172"/>
    <lineage>
        <taxon>unclassified sequences</taxon>
        <taxon>metagenomes</taxon>
        <taxon>ecological metagenomes</taxon>
    </lineage>
</organism>
<dbReference type="Gene3D" id="3.30.1110.10">
    <property type="match status" value="1"/>
</dbReference>
<dbReference type="InterPro" id="IPR052700">
    <property type="entry name" value="Carb_kinase_PfkB-like"/>
</dbReference>
<dbReference type="GO" id="GO:0016301">
    <property type="term" value="F:kinase activity"/>
    <property type="evidence" value="ECO:0007669"/>
    <property type="project" value="UniProtKB-KW"/>
</dbReference>
<evidence type="ECO:0000256" key="1">
    <source>
        <dbReference type="ARBA" id="ARBA00010688"/>
    </source>
</evidence>